<gene>
    <name evidence="2" type="primary">Hypp6292</name>
    <name evidence="2" type="ORF">BLAG_LOCUS4836</name>
</gene>
<accession>A0A8J9W935</accession>
<protein>
    <submittedName>
        <fullName evidence="2">Hypp6292 protein</fullName>
    </submittedName>
</protein>
<dbReference type="Proteomes" id="UP000838412">
    <property type="component" value="Chromosome 12"/>
</dbReference>
<dbReference type="EMBL" id="OV696697">
    <property type="protein sequence ID" value="CAH1241043.1"/>
    <property type="molecule type" value="Genomic_DNA"/>
</dbReference>
<keyword evidence="3" id="KW-1185">Reference proteome</keyword>
<evidence type="ECO:0000256" key="1">
    <source>
        <dbReference type="SAM" id="MobiDB-lite"/>
    </source>
</evidence>
<proteinExistence type="predicted"/>
<feature type="region of interest" description="Disordered" evidence="1">
    <location>
        <begin position="120"/>
        <end position="139"/>
    </location>
</feature>
<reference evidence="2" key="1">
    <citation type="submission" date="2022-01" db="EMBL/GenBank/DDBJ databases">
        <authorList>
            <person name="Braso-Vives M."/>
        </authorList>
    </citation>
    <scope>NUCLEOTIDE SEQUENCE</scope>
</reference>
<name>A0A8J9W935_BRALA</name>
<evidence type="ECO:0000313" key="2">
    <source>
        <dbReference type="EMBL" id="CAH1241043.1"/>
    </source>
</evidence>
<dbReference type="AlphaFoldDB" id="A0A8J9W935"/>
<organism evidence="2 3">
    <name type="scientific">Branchiostoma lanceolatum</name>
    <name type="common">Common lancelet</name>
    <name type="synonym">Amphioxus lanceolatum</name>
    <dbReference type="NCBI Taxonomy" id="7740"/>
    <lineage>
        <taxon>Eukaryota</taxon>
        <taxon>Metazoa</taxon>
        <taxon>Chordata</taxon>
        <taxon>Cephalochordata</taxon>
        <taxon>Leptocardii</taxon>
        <taxon>Amphioxiformes</taxon>
        <taxon>Branchiostomatidae</taxon>
        <taxon>Branchiostoma</taxon>
    </lineage>
</organism>
<evidence type="ECO:0000313" key="3">
    <source>
        <dbReference type="Proteomes" id="UP000838412"/>
    </source>
</evidence>
<sequence>MWVIIVFSELRLRDFLLSTEGTRASCTQDLGRAVMWRCTGAVPQWDFRLRNLAGGQHSNNTTMMEVEYPQNMPVPTKRVIETPGFVWDEDRPRGVVPAGVCQLSCGLRSVPCLSRGFRNAPTAPLPTPRRAPASPTSLSPALRQFLQTDRSRHNRHHFKNWKLPPRKQKQPSYFTRKGRCAVLLMPVEEAKME</sequence>